<keyword evidence="3" id="KW-1185">Reference proteome</keyword>
<protein>
    <submittedName>
        <fullName evidence="2">Uncharacterized protein</fullName>
    </submittedName>
</protein>
<evidence type="ECO:0000256" key="1">
    <source>
        <dbReference type="SAM" id="MobiDB-lite"/>
    </source>
</evidence>
<feature type="compositionally biased region" description="Polar residues" evidence="1">
    <location>
        <begin position="13"/>
        <end position="25"/>
    </location>
</feature>
<comment type="caution">
    <text evidence="2">The sequence shown here is derived from an EMBL/GenBank/DDBJ whole genome shotgun (WGS) entry which is preliminary data.</text>
</comment>
<accession>C3JAW5</accession>
<dbReference type="AlphaFoldDB" id="C3JAW5"/>
<feature type="region of interest" description="Disordered" evidence="1">
    <location>
        <begin position="1"/>
        <end position="25"/>
    </location>
</feature>
<name>C3JAW5_POREA</name>
<sequence>MISEETSEAKCTRSFSSEYQGTTQKGRWPRALLERLFL</sequence>
<reference evidence="2 3" key="1">
    <citation type="submission" date="2009-04" db="EMBL/GenBank/DDBJ databases">
        <authorList>
            <person name="Sebastian Y."/>
            <person name="Madupu R."/>
            <person name="Durkin A.S."/>
            <person name="Torralba M."/>
            <person name="Methe B."/>
            <person name="Sutton G.G."/>
            <person name="Strausberg R.L."/>
            <person name="Nelson K.E."/>
        </authorList>
    </citation>
    <scope>NUCLEOTIDE SEQUENCE [LARGE SCALE GENOMIC DNA]</scope>
    <source>
        <strain evidence="3">ATCC 35406 / BCRC 14492 / JCM 8526 / NCTC 13058 / HG 370</strain>
    </source>
</reference>
<evidence type="ECO:0000313" key="2">
    <source>
        <dbReference type="EMBL" id="EEN82665.1"/>
    </source>
</evidence>
<organism evidence="2 3">
    <name type="scientific">Porphyromonas endodontalis (strain ATCC 35406 / DSM 24491 / JCM 8526 / CCUG 16442 / BCRC 14492 / NCTC 13058 / HG 370)</name>
    <name type="common">Bacteroides endodontalis</name>
    <dbReference type="NCBI Taxonomy" id="553175"/>
    <lineage>
        <taxon>Bacteria</taxon>
        <taxon>Pseudomonadati</taxon>
        <taxon>Bacteroidota</taxon>
        <taxon>Bacteroidia</taxon>
        <taxon>Bacteroidales</taxon>
        <taxon>Porphyromonadaceae</taxon>
        <taxon>Porphyromonas</taxon>
    </lineage>
</organism>
<dbReference type="EMBL" id="ACNN01000020">
    <property type="protein sequence ID" value="EEN82665.1"/>
    <property type="molecule type" value="Genomic_DNA"/>
</dbReference>
<gene>
    <name evidence="2" type="ORF">POREN0001_0357</name>
</gene>
<proteinExistence type="predicted"/>
<dbReference type="Proteomes" id="UP000004295">
    <property type="component" value="Unassembled WGS sequence"/>
</dbReference>
<evidence type="ECO:0000313" key="3">
    <source>
        <dbReference type="Proteomes" id="UP000004295"/>
    </source>
</evidence>